<evidence type="ECO:0000259" key="1">
    <source>
        <dbReference type="Pfam" id="PF09537"/>
    </source>
</evidence>
<accession>A0A545SXQ5</accession>
<evidence type="ECO:0000313" key="2">
    <source>
        <dbReference type="EMBL" id="TQV69719.1"/>
    </source>
</evidence>
<dbReference type="InterPro" id="IPR019052">
    <property type="entry name" value="DUF2383"/>
</dbReference>
<evidence type="ECO:0000313" key="3">
    <source>
        <dbReference type="Proteomes" id="UP000319732"/>
    </source>
</evidence>
<dbReference type="OrthoDB" id="6105385at2"/>
<organism evidence="2 3">
    <name type="scientific">Exilibacterium tricleocarpae</name>
    <dbReference type="NCBI Taxonomy" id="2591008"/>
    <lineage>
        <taxon>Bacteria</taxon>
        <taxon>Pseudomonadati</taxon>
        <taxon>Pseudomonadota</taxon>
        <taxon>Gammaproteobacteria</taxon>
        <taxon>Cellvibrionales</taxon>
        <taxon>Cellvibrionaceae</taxon>
        <taxon>Exilibacterium</taxon>
    </lineage>
</organism>
<dbReference type="InterPro" id="IPR011971">
    <property type="entry name" value="CHP02284"/>
</dbReference>
<dbReference type="Proteomes" id="UP000319732">
    <property type="component" value="Unassembled WGS sequence"/>
</dbReference>
<gene>
    <name evidence="2" type="ORF">FKG94_23115</name>
</gene>
<comment type="caution">
    <text evidence="2">The sequence shown here is derived from an EMBL/GenBank/DDBJ whole genome shotgun (WGS) entry which is preliminary data.</text>
</comment>
<dbReference type="NCBIfam" id="TIGR02284">
    <property type="entry name" value="PA2169 family four-helix-bundle protein"/>
    <property type="match status" value="1"/>
</dbReference>
<name>A0A545SXQ5_9GAMM</name>
<dbReference type="AlphaFoldDB" id="A0A545SXQ5"/>
<sequence length="149" mass="16732">MTNGSTTEVKHIAEIVKVLNSGIDFYHEAQEAVDNPVLATVFESMVNARRRAVQRLQPYAVLEEGEVEDGSSFSVEVRKLYTKIMAAVKSDTEQTYISQLEEIEDKTLNEVKTALEKDQPVACRAALSDILADIQECHDKMLTLQKSRE</sequence>
<dbReference type="Gene3D" id="1.20.1260.10">
    <property type="match status" value="1"/>
</dbReference>
<keyword evidence="3" id="KW-1185">Reference proteome</keyword>
<protein>
    <submittedName>
        <fullName evidence="2">PA2169 family four-helix-bundle protein</fullName>
    </submittedName>
</protein>
<feature type="domain" description="DUF2383" evidence="1">
    <location>
        <begin position="9"/>
        <end position="117"/>
    </location>
</feature>
<reference evidence="2 3" key="1">
    <citation type="submission" date="2019-06" db="EMBL/GenBank/DDBJ databases">
        <title>Whole genome sequence for Cellvibrionaceae sp. R142.</title>
        <authorList>
            <person name="Wang G."/>
        </authorList>
    </citation>
    <scope>NUCLEOTIDE SEQUENCE [LARGE SCALE GENOMIC DNA]</scope>
    <source>
        <strain evidence="2 3">R142</strain>
    </source>
</reference>
<proteinExistence type="predicted"/>
<dbReference type="Pfam" id="PF09537">
    <property type="entry name" value="DUF2383"/>
    <property type="match status" value="1"/>
</dbReference>
<dbReference type="InterPro" id="IPR012347">
    <property type="entry name" value="Ferritin-like"/>
</dbReference>
<dbReference type="EMBL" id="VHSG01000027">
    <property type="protein sequence ID" value="TQV69719.1"/>
    <property type="molecule type" value="Genomic_DNA"/>
</dbReference>